<protein>
    <submittedName>
        <fullName evidence="1">Uncharacterized protein</fullName>
    </submittedName>
</protein>
<feature type="non-terminal residue" evidence="1">
    <location>
        <position position="49"/>
    </location>
</feature>
<dbReference type="EMBL" id="HACG01047372">
    <property type="protein sequence ID" value="CEK94237.1"/>
    <property type="molecule type" value="Transcribed_RNA"/>
</dbReference>
<reference evidence="1" key="1">
    <citation type="submission" date="2014-12" db="EMBL/GenBank/DDBJ databases">
        <title>Insight into the proteome of Arion vulgaris.</title>
        <authorList>
            <person name="Aradska J."/>
            <person name="Bulat T."/>
            <person name="Smidak R."/>
            <person name="Sarate P."/>
            <person name="Gangsoo J."/>
            <person name="Sialana F."/>
            <person name="Bilban M."/>
            <person name="Lubec G."/>
        </authorList>
    </citation>
    <scope>NUCLEOTIDE SEQUENCE</scope>
    <source>
        <tissue evidence="1">Skin</tissue>
    </source>
</reference>
<proteinExistence type="predicted"/>
<sequence length="49" mass="5649">MDKFIDMTIIIASLAAVFQHTVFCVNKNRYYLFCTCCKKIKRHQGSSSS</sequence>
<gene>
    <name evidence="1" type="primary">ORF199806</name>
</gene>
<organism evidence="1">
    <name type="scientific">Arion vulgaris</name>
    <dbReference type="NCBI Taxonomy" id="1028688"/>
    <lineage>
        <taxon>Eukaryota</taxon>
        <taxon>Metazoa</taxon>
        <taxon>Spiralia</taxon>
        <taxon>Lophotrochozoa</taxon>
        <taxon>Mollusca</taxon>
        <taxon>Gastropoda</taxon>
        <taxon>Heterobranchia</taxon>
        <taxon>Euthyneura</taxon>
        <taxon>Panpulmonata</taxon>
        <taxon>Eupulmonata</taxon>
        <taxon>Stylommatophora</taxon>
        <taxon>Helicina</taxon>
        <taxon>Arionoidea</taxon>
        <taxon>Arionidae</taxon>
        <taxon>Arion</taxon>
    </lineage>
</organism>
<name>A0A0B7BMU0_9EUPU</name>
<accession>A0A0B7BMU0</accession>
<dbReference type="AlphaFoldDB" id="A0A0B7BMU0"/>
<evidence type="ECO:0000313" key="1">
    <source>
        <dbReference type="EMBL" id="CEK94237.1"/>
    </source>
</evidence>